<keyword evidence="1 4" id="KW-0489">Methyltransferase</keyword>
<dbReference type="Gene3D" id="3.40.50.150">
    <property type="entry name" value="Vaccinia Virus protein VP39"/>
    <property type="match status" value="1"/>
</dbReference>
<accession>A0A1I7I6G4</accession>
<dbReference type="CDD" id="cd02440">
    <property type="entry name" value="AdoMet_MTases"/>
    <property type="match status" value="1"/>
</dbReference>
<dbReference type="InterPro" id="IPR046977">
    <property type="entry name" value="RsmC/RlmG"/>
</dbReference>
<name>A0A1I7I6G4_9BACL</name>
<dbReference type="SUPFAM" id="SSF53335">
    <property type="entry name" value="S-adenosyl-L-methionine-dependent methyltransferases"/>
    <property type="match status" value="1"/>
</dbReference>
<protein>
    <submittedName>
        <fullName evidence="4">16S rRNA (Guanine1207-N2)-methyltransferase</fullName>
    </submittedName>
</protein>
<dbReference type="Pfam" id="PF05175">
    <property type="entry name" value="MTS"/>
    <property type="match status" value="1"/>
</dbReference>
<dbReference type="InterPro" id="IPR007848">
    <property type="entry name" value="Small_mtfrase_dom"/>
</dbReference>
<evidence type="ECO:0000259" key="3">
    <source>
        <dbReference type="Pfam" id="PF05175"/>
    </source>
</evidence>
<dbReference type="Proteomes" id="UP000183508">
    <property type="component" value="Unassembled WGS sequence"/>
</dbReference>
<sequence>MSGNSHYFTASPEAESRPRSVHLKVRGVELEILTDSGVFAKRGLDFGTRVLLETVTLPPQAVVVDLGCGYGVVAAVLGRVYPESRWTLLDVNERAVALAQRNVRLGDRARVLVSDGFAAVPDLRADAVLLNPPIRAGKAVVYRLFAESAEHLRPDGALWVVIHKKHGALSARERLAAWFGDVALAERESGYHVFCCRHPRAERTNSDVLT</sequence>
<dbReference type="AlphaFoldDB" id="A0A1I7I6G4"/>
<evidence type="ECO:0000313" key="5">
    <source>
        <dbReference type="Proteomes" id="UP000183508"/>
    </source>
</evidence>
<evidence type="ECO:0000256" key="2">
    <source>
        <dbReference type="ARBA" id="ARBA00022679"/>
    </source>
</evidence>
<dbReference type="RefSeq" id="WP_074950869.1">
    <property type="nucleotide sequence ID" value="NZ_FPBV01000006.1"/>
</dbReference>
<dbReference type="PANTHER" id="PTHR47816">
    <property type="entry name" value="RIBOSOMAL RNA SMALL SUBUNIT METHYLTRANSFERASE C"/>
    <property type="match status" value="1"/>
</dbReference>
<dbReference type="OrthoDB" id="9764961at2"/>
<dbReference type="InterPro" id="IPR029063">
    <property type="entry name" value="SAM-dependent_MTases_sf"/>
</dbReference>
<keyword evidence="2 4" id="KW-0808">Transferase</keyword>
<dbReference type="EMBL" id="FPBV01000006">
    <property type="protein sequence ID" value="SFU68535.1"/>
    <property type="molecule type" value="Genomic_DNA"/>
</dbReference>
<keyword evidence="5" id="KW-1185">Reference proteome</keyword>
<dbReference type="GO" id="GO:0032259">
    <property type="term" value="P:methylation"/>
    <property type="evidence" value="ECO:0007669"/>
    <property type="project" value="UniProtKB-KW"/>
</dbReference>
<evidence type="ECO:0000256" key="1">
    <source>
        <dbReference type="ARBA" id="ARBA00022603"/>
    </source>
</evidence>
<dbReference type="GO" id="GO:0008757">
    <property type="term" value="F:S-adenosylmethionine-dependent methyltransferase activity"/>
    <property type="evidence" value="ECO:0007669"/>
    <property type="project" value="InterPro"/>
</dbReference>
<proteinExistence type="predicted"/>
<dbReference type="eggNOG" id="COG2813">
    <property type="taxonomic scope" value="Bacteria"/>
</dbReference>
<dbReference type="STRING" id="392015.SAMN05421543_10626"/>
<evidence type="ECO:0000313" key="4">
    <source>
        <dbReference type="EMBL" id="SFU68535.1"/>
    </source>
</evidence>
<organism evidence="4 5">
    <name type="scientific">Alicyclobacillus macrosporangiidus</name>
    <dbReference type="NCBI Taxonomy" id="392015"/>
    <lineage>
        <taxon>Bacteria</taxon>
        <taxon>Bacillati</taxon>
        <taxon>Bacillota</taxon>
        <taxon>Bacilli</taxon>
        <taxon>Bacillales</taxon>
        <taxon>Alicyclobacillaceae</taxon>
        <taxon>Alicyclobacillus</taxon>
    </lineage>
</organism>
<feature type="domain" description="Methyltransferase small" evidence="3">
    <location>
        <begin position="29"/>
        <end position="194"/>
    </location>
</feature>
<gene>
    <name evidence="4" type="ORF">SAMN05421543_10626</name>
</gene>
<dbReference type="PANTHER" id="PTHR47816:SF4">
    <property type="entry name" value="RIBOSOMAL RNA SMALL SUBUNIT METHYLTRANSFERASE C"/>
    <property type="match status" value="1"/>
</dbReference>
<reference evidence="5" key="1">
    <citation type="submission" date="2016-10" db="EMBL/GenBank/DDBJ databases">
        <authorList>
            <person name="Varghese N."/>
        </authorList>
    </citation>
    <scope>NUCLEOTIDE SEQUENCE [LARGE SCALE GENOMIC DNA]</scope>
    <source>
        <strain evidence="5">DSM 17980</strain>
    </source>
</reference>